<comment type="caution">
    <text evidence="2">The sequence shown here is derived from an EMBL/GenBank/DDBJ whole genome shotgun (WGS) entry which is preliminary data.</text>
</comment>
<dbReference type="EMBL" id="JACHWJ010000003">
    <property type="protein sequence ID" value="MBB2958015.1"/>
    <property type="molecule type" value="Genomic_DNA"/>
</dbReference>
<evidence type="ECO:0000256" key="1">
    <source>
        <dbReference type="SAM" id="MobiDB-lite"/>
    </source>
</evidence>
<accession>A0A7W4UP05</accession>
<proteinExistence type="predicted"/>
<gene>
    <name evidence="2" type="ORF">FHX72_002160</name>
</gene>
<sequence length="32" mass="3477">MCGEPTRASALRLHKGKPGWSKTGPVNKQKVN</sequence>
<name>A0A7W4UP05_9MICO</name>
<evidence type="ECO:0000313" key="2">
    <source>
        <dbReference type="EMBL" id="MBB2958015.1"/>
    </source>
</evidence>
<organism evidence="2 3">
    <name type="scientific">Pseudoclavibacter helvolus</name>
    <dbReference type="NCBI Taxonomy" id="255205"/>
    <lineage>
        <taxon>Bacteria</taxon>
        <taxon>Bacillati</taxon>
        <taxon>Actinomycetota</taxon>
        <taxon>Actinomycetes</taxon>
        <taxon>Micrococcales</taxon>
        <taxon>Microbacteriaceae</taxon>
        <taxon>Pseudoclavibacter</taxon>
    </lineage>
</organism>
<dbReference type="Proteomes" id="UP000545286">
    <property type="component" value="Unassembled WGS sequence"/>
</dbReference>
<dbReference type="AlphaFoldDB" id="A0A7W4UP05"/>
<reference evidence="2 3" key="1">
    <citation type="submission" date="2020-08" db="EMBL/GenBank/DDBJ databases">
        <title>Sequencing the genomes of 1000 actinobacteria strains.</title>
        <authorList>
            <person name="Klenk H.-P."/>
        </authorList>
    </citation>
    <scope>NUCLEOTIDE SEQUENCE [LARGE SCALE GENOMIC DNA]</scope>
    <source>
        <strain evidence="2 3">DSM 20419</strain>
    </source>
</reference>
<keyword evidence="3" id="KW-1185">Reference proteome</keyword>
<evidence type="ECO:0000313" key="3">
    <source>
        <dbReference type="Proteomes" id="UP000545286"/>
    </source>
</evidence>
<protein>
    <submittedName>
        <fullName evidence="2">Uncharacterized protein</fullName>
    </submittedName>
</protein>
<feature type="region of interest" description="Disordered" evidence="1">
    <location>
        <begin position="1"/>
        <end position="32"/>
    </location>
</feature>